<name>A0A935C5A9_9FIRM</name>
<dbReference type="SUPFAM" id="SSF55729">
    <property type="entry name" value="Acyl-CoA N-acyltransferases (Nat)"/>
    <property type="match status" value="1"/>
</dbReference>
<reference evidence="2" key="1">
    <citation type="submission" date="2021-01" db="EMBL/GenBank/DDBJ databases">
        <title>Genome public.</title>
        <authorList>
            <person name="Liu C."/>
            <person name="Sun Q."/>
        </authorList>
    </citation>
    <scope>NUCLEOTIDE SEQUENCE</scope>
    <source>
        <strain evidence="2">M6</strain>
    </source>
</reference>
<dbReference type="CDD" id="cd04301">
    <property type="entry name" value="NAT_SF"/>
    <property type="match status" value="1"/>
</dbReference>
<dbReference type="Proteomes" id="UP000633365">
    <property type="component" value="Unassembled WGS sequence"/>
</dbReference>
<sequence>MKRSVRQLTNKKIPSALPLVWKVFDEYEAVNYPTSGTQAFWNAIHDEGFLSQLSAYGAFDGEKLIGILALKNEGSHIALFFVDGAYHRQGVGRLLWDTFPAESDKDEITVNSSLYAVGIYEKLGFIKTAEAQTESGIQFVPMVFKKPKTEERK</sequence>
<evidence type="ECO:0000313" key="3">
    <source>
        <dbReference type="Proteomes" id="UP000633365"/>
    </source>
</evidence>
<dbReference type="PROSITE" id="PS51186">
    <property type="entry name" value="GNAT"/>
    <property type="match status" value="1"/>
</dbReference>
<protein>
    <submittedName>
        <fullName evidence="2">GNAT family N-acetyltransferase</fullName>
    </submittedName>
</protein>
<dbReference type="Pfam" id="PF13673">
    <property type="entry name" value="Acetyltransf_10"/>
    <property type="match status" value="1"/>
</dbReference>
<evidence type="ECO:0000259" key="1">
    <source>
        <dbReference type="PROSITE" id="PS51186"/>
    </source>
</evidence>
<dbReference type="GO" id="GO:0016747">
    <property type="term" value="F:acyltransferase activity, transferring groups other than amino-acyl groups"/>
    <property type="evidence" value="ECO:0007669"/>
    <property type="project" value="InterPro"/>
</dbReference>
<dbReference type="EMBL" id="JAEQMG010000099">
    <property type="protein sequence ID" value="MBK6088923.1"/>
    <property type="molecule type" value="Genomic_DNA"/>
</dbReference>
<feature type="domain" description="N-acetyltransferase" evidence="1">
    <location>
        <begin position="3"/>
        <end position="147"/>
    </location>
</feature>
<evidence type="ECO:0000313" key="2">
    <source>
        <dbReference type="EMBL" id="MBK6088923.1"/>
    </source>
</evidence>
<dbReference type="InterPro" id="IPR052564">
    <property type="entry name" value="N-acetyltrans/Recomb-assoc"/>
</dbReference>
<dbReference type="RefSeq" id="WP_201427735.1">
    <property type="nucleotide sequence ID" value="NZ_JAEQMG010000099.1"/>
</dbReference>
<dbReference type="AlphaFoldDB" id="A0A935C5A9"/>
<organism evidence="2 3">
    <name type="scientific">Ruminococcus difficilis</name>
    <dbReference type="NCBI Taxonomy" id="2763069"/>
    <lineage>
        <taxon>Bacteria</taxon>
        <taxon>Bacillati</taxon>
        <taxon>Bacillota</taxon>
        <taxon>Clostridia</taxon>
        <taxon>Eubacteriales</taxon>
        <taxon>Oscillospiraceae</taxon>
        <taxon>Ruminococcus</taxon>
    </lineage>
</organism>
<dbReference type="InterPro" id="IPR016181">
    <property type="entry name" value="Acyl_CoA_acyltransferase"/>
</dbReference>
<accession>A0A935C5A9</accession>
<gene>
    <name evidence="2" type="ORF">JKK62_09740</name>
</gene>
<proteinExistence type="predicted"/>
<dbReference type="InterPro" id="IPR000182">
    <property type="entry name" value="GNAT_dom"/>
</dbReference>
<comment type="caution">
    <text evidence="2">The sequence shown here is derived from an EMBL/GenBank/DDBJ whole genome shotgun (WGS) entry which is preliminary data.</text>
</comment>
<dbReference type="Gene3D" id="3.40.630.30">
    <property type="match status" value="1"/>
</dbReference>
<dbReference type="PANTHER" id="PTHR43451">
    <property type="entry name" value="ACETYLTRANSFERASE (GNAT) FAMILY PROTEIN"/>
    <property type="match status" value="1"/>
</dbReference>
<keyword evidence="3" id="KW-1185">Reference proteome</keyword>
<dbReference type="PANTHER" id="PTHR43451:SF1">
    <property type="entry name" value="ACETYLTRANSFERASE"/>
    <property type="match status" value="1"/>
</dbReference>